<dbReference type="EMBL" id="CM039434">
    <property type="protein sequence ID" value="KAI4323773.1"/>
    <property type="molecule type" value="Genomic_DNA"/>
</dbReference>
<accession>A0ACB9MHX8</accession>
<protein>
    <submittedName>
        <fullName evidence="1">Uncharacterized protein</fullName>
    </submittedName>
</protein>
<keyword evidence="2" id="KW-1185">Reference proteome</keyword>
<organism evidence="1 2">
    <name type="scientific">Bauhinia variegata</name>
    <name type="common">Purple orchid tree</name>
    <name type="synonym">Phanera variegata</name>
    <dbReference type="NCBI Taxonomy" id="167791"/>
    <lineage>
        <taxon>Eukaryota</taxon>
        <taxon>Viridiplantae</taxon>
        <taxon>Streptophyta</taxon>
        <taxon>Embryophyta</taxon>
        <taxon>Tracheophyta</taxon>
        <taxon>Spermatophyta</taxon>
        <taxon>Magnoliopsida</taxon>
        <taxon>eudicotyledons</taxon>
        <taxon>Gunneridae</taxon>
        <taxon>Pentapetalae</taxon>
        <taxon>rosids</taxon>
        <taxon>fabids</taxon>
        <taxon>Fabales</taxon>
        <taxon>Fabaceae</taxon>
        <taxon>Cercidoideae</taxon>
        <taxon>Cercideae</taxon>
        <taxon>Bauhiniinae</taxon>
        <taxon>Bauhinia</taxon>
    </lineage>
</organism>
<evidence type="ECO:0000313" key="2">
    <source>
        <dbReference type="Proteomes" id="UP000828941"/>
    </source>
</evidence>
<comment type="caution">
    <text evidence="1">The sequence shown here is derived from an EMBL/GenBank/DDBJ whole genome shotgun (WGS) entry which is preliminary data.</text>
</comment>
<evidence type="ECO:0000313" key="1">
    <source>
        <dbReference type="EMBL" id="KAI4323773.1"/>
    </source>
</evidence>
<gene>
    <name evidence="1" type="ORF">L6164_023352</name>
</gene>
<name>A0ACB9MHX8_BAUVA</name>
<proteinExistence type="predicted"/>
<dbReference type="Proteomes" id="UP000828941">
    <property type="component" value="Chromosome 9"/>
</dbReference>
<reference evidence="1 2" key="1">
    <citation type="journal article" date="2022" name="DNA Res.">
        <title>Chromosomal-level genome assembly of the orchid tree Bauhinia variegata (Leguminosae; Cercidoideae) supports the allotetraploid origin hypothesis of Bauhinia.</title>
        <authorList>
            <person name="Zhong Y."/>
            <person name="Chen Y."/>
            <person name="Zheng D."/>
            <person name="Pang J."/>
            <person name="Liu Y."/>
            <person name="Luo S."/>
            <person name="Meng S."/>
            <person name="Qian L."/>
            <person name="Wei D."/>
            <person name="Dai S."/>
            <person name="Zhou R."/>
        </authorList>
    </citation>
    <scope>NUCLEOTIDE SEQUENCE [LARGE SCALE GENOMIC DNA]</scope>
    <source>
        <strain evidence="1">BV-YZ2020</strain>
    </source>
</reference>
<sequence>MRRLKRQFSTIKSHGLGDEGLNMVSHCRSHKEVKNCWKEIGAAFPLRPWVSVYHGAYILFEKDEKREWTPGEYELIQNFQQKHRSDWNVLAEAMGKHHIHVKDTWCRLNVPKLKKGNWS</sequence>